<sequence length="132" mass="15474">MNDNLFGKAMLEGGISLQKNAKRAMHTLNNPLSYYLGKLKSLYSVDGNIEREQVWNRNHSVNTPRRIMEEYQNRLFFYYIIGDKLPHSRHDSLINVIQFAFILFINELVTMEDHHLNRCELESGTLRMEAQG</sequence>
<dbReference type="OrthoDB" id="384217at2759"/>
<dbReference type="AlphaFoldDB" id="W6ZXR2"/>
<dbReference type="GeneID" id="20040864"/>
<gene>
    <name evidence="2" type="ORF">C922_05590</name>
</gene>
<dbReference type="Pfam" id="PF09687">
    <property type="entry name" value="PRESAN"/>
    <property type="match status" value="1"/>
</dbReference>
<evidence type="ECO:0000313" key="2">
    <source>
        <dbReference type="EMBL" id="EUD64030.1"/>
    </source>
</evidence>
<dbReference type="VEuPathDB" id="PlasmoDB:C922_05590"/>
<feature type="domain" description="Plasmodium RESA N-terminal" evidence="1">
    <location>
        <begin position="2"/>
        <end position="108"/>
    </location>
</feature>
<name>W6ZXR2_9APIC</name>
<keyword evidence="3" id="KW-1185">Reference proteome</keyword>
<dbReference type="InterPro" id="IPR019111">
    <property type="entry name" value="PRESA_N"/>
</dbReference>
<protein>
    <recommendedName>
        <fullName evidence="1">Plasmodium RESA N-terminal domain-containing protein</fullName>
    </recommendedName>
</protein>
<reference evidence="2 3" key="1">
    <citation type="submission" date="2013-02" db="EMBL/GenBank/DDBJ databases">
        <title>The Genome Sequence of Plasmodium inui San Antonio 1.</title>
        <authorList>
            <consortium name="The Broad Institute Genome Sequencing Platform"/>
            <consortium name="The Broad Institute Genome Sequencing Center for Infectious Disease"/>
            <person name="Neafsey D."/>
            <person name="Cheeseman I."/>
            <person name="Volkman S."/>
            <person name="Adams J."/>
            <person name="Walker B."/>
            <person name="Young S.K."/>
            <person name="Zeng Q."/>
            <person name="Gargeya S."/>
            <person name="Fitzgerald M."/>
            <person name="Haas B."/>
            <person name="Abouelleil A."/>
            <person name="Alvarado L."/>
            <person name="Arachchi H.M."/>
            <person name="Berlin A.M."/>
            <person name="Chapman S.B."/>
            <person name="Dewar J."/>
            <person name="Goldberg J."/>
            <person name="Griggs A."/>
            <person name="Gujja S."/>
            <person name="Hansen M."/>
            <person name="Howarth C."/>
            <person name="Imamovic A."/>
            <person name="Larimer J."/>
            <person name="McCowan C."/>
            <person name="Murphy C."/>
            <person name="Neiman D."/>
            <person name="Pearson M."/>
            <person name="Priest M."/>
            <person name="Roberts A."/>
            <person name="Saif S."/>
            <person name="Shea T."/>
            <person name="Sisk P."/>
            <person name="Sykes S."/>
            <person name="Wortman J."/>
            <person name="Nusbaum C."/>
            <person name="Birren B."/>
        </authorList>
    </citation>
    <scope>NUCLEOTIDE SEQUENCE [LARGE SCALE GENOMIC DNA]</scope>
    <source>
        <strain evidence="2 3">San Antonio 1</strain>
    </source>
</reference>
<evidence type="ECO:0000313" key="3">
    <source>
        <dbReference type="Proteomes" id="UP000030640"/>
    </source>
</evidence>
<dbReference type="RefSeq" id="XP_008819383.1">
    <property type="nucleotide sequence ID" value="XM_008821161.1"/>
</dbReference>
<proteinExistence type="predicted"/>
<dbReference type="Proteomes" id="UP000030640">
    <property type="component" value="Unassembled WGS sequence"/>
</dbReference>
<organism evidence="2 3">
    <name type="scientific">Plasmodium inui San Antonio 1</name>
    <dbReference type="NCBI Taxonomy" id="1237626"/>
    <lineage>
        <taxon>Eukaryota</taxon>
        <taxon>Sar</taxon>
        <taxon>Alveolata</taxon>
        <taxon>Apicomplexa</taxon>
        <taxon>Aconoidasida</taxon>
        <taxon>Haemosporida</taxon>
        <taxon>Plasmodiidae</taxon>
        <taxon>Plasmodium</taxon>
        <taxon>Plasmodium (Plasmodium)</taxon>
    </lineage>
</organism>
<accession>W6ZXR2</accession>
<dbReference type="EMBL" id="KI965564">
    <property type="protein sequence ID" value="EUD64030.1"/>
    <property type="molecule type" value="Genomic_DNA"/>
</dbReference>
<evidence type="ECO:0000259" key="1">
    <source>
        <dbReference type="Pfam" id="PF09687"/>
    </source>
</evidence>